<dbReference type="Proteomes" id="UP000571084">
    <property type="component" value="Unassembled WGS sequence"/>
</dbReference>
<organism evidence="4 5">
    <name type="scientific">Glaciimonas immobilis</name>
    <dbReference type="NCBI Taxonomy" id="728004"/>
    <lineage>
        <taxon>Bacteria</taxon>
        <taxon>Pseudomonadati</taxon>
        <taxon>Pseudomonadota</taxon>
        <taxon>Betaproteobacteria</taxon>
        <taxon>Burkholderiales</taxon>
        <taxon>Oxalobacteraceae</taxon>
        <taxon>Glaciimonas</taxon>
    </lineage>
</organism>
<keyword evidence="2" id="KW-0597">Phosphoprotein</keyword>
<name>A0A840RP98_9BURK</name>
<evidence type="ECO:0000259" key="3">
    <source>
        <dbReference type="Pfam" id="PF00550"/>
    </source>
</evidence>
<dbReference type="InterPro" id="IPR036736">
    <property type="entry name" value="ACP-like_sf"/>
</dbReference>
<dbReference type="Pfam" id="PF00550">
    <property type="entry name" value="PP-binding"/>
    <property type="match status" value="1"/>
</dbReference>
<evidence type="ECO:0000256" key="2">
    <source>
        <dbReference type="ARBA" id="ARBA00022553"/>
    </source>
</evidence>
<dbReference type="RefSeq" id="WP_168053053.1">
    <property type="nucleotide sequence ID" value="NZ_JAAOZT010000002.1"/>
</dbReference>
<dbReference type="InterPro" id="IPR009081">
    <property type="entry name" value="PP-bd_ACP"/>
</dbReference>
<evidence type="ECO:0000256" key="1">
    <source>
        <dbReference type="ARBA" id="ARBA00022450"/>
    </source>
</evidence>
<keyword evidence="1" id="KW-0596">Phosphopantetheine</keyword>
<dbReference type="SUPFAM" id="SSF47336">
    <property type="entry name" value="ACP-like"/>
    <property type="match status" value="1"/>
</dbReference>
<dbReference type="Gene3D" id="1.10.1200.10">
    <property type="entry name" value="ACP-like"/>
    <property type="match status" value="1"/>
</dbReference>
<sequence>MKTNEGTLSMNYMMEPTDVCLATSSSDVHNQVKTYFIEYFMPYEELEHDALLIDDLGADSLDLLQVAHDLNDMFDIDIQVNDLPHFLSVGSACDHVVHLIHQNQ</sequence>
<evidence type="ECO:0000313" key="4">
    <source>
        <dbReference type="EMBL" id="MBB5198826.1"/>
    </source>
</evidence>
<dbReference type="PROSITE" id="PS00012">
    <property type="entry name" value="PHOSPHOPANTETHEINE"/>
    <property type="match status" value="1"/>
</dbReference>
<protein>
    <submittedName>
        <fullName evidence="4">Acyl carrier protein</fullName>
    </submittedName>
</protein>
<keyword evidence="5" id="KW-1185">Reference proteome</keyword>
<reference evidence="4 5" key="1">
    <citation type="submission" date="2020-08" db="EMBL/GenBank/DDBJ databases">
        <title>Genomic Encyclopedia of Type Strains, Phase IV (KMG-IV): sequencing the most valuable type-strain genomes for metagenomic binning, comparative biology and taxonomic classification.</title>
        <authorList>
            <person name="Goeker M."/>
        </authorList>
    </citation>
    <scope>NUCLEOTIDE SEQUENCE [LARGE SCALE GENOMIC DNA]</scope>
    <source>
        <strain evidence="4 5">DSM 23240</strain>
    </source>
</reference>
<gene>
    <name evidence="4" type="ORF">HNR39_000636</name>
</gene>
<dbReference type="EMBL" id="JACHHQ010000001">
    <property type="protein sequence ID" value="MBB5198826.1"/>
    <property type="molecule type" value="Genomic_DNA"/>
</dbReference>
<dbReference type="InterPro" id="IPR006162">
    <property type="entry name" value="Ppantetheine_attach_site"/>
</dbReference>
<comment type="caution">
    <text evidence="4">The sequence shown here is derived from an EMBL/GenBank/DDBJ whole genome shotgun (WGS) entry which is preliminary data.</text>
</comment>
<proteinExistence type="predicted"/>
<feature type="domain" description="Carrier" evidence="3">
    <location>
        <begin position="53"/>
        <end position="96"/>
    </location>
</feature>
<accession>A0A840RP98</accession>
<evidence type="ECO:0000313" key="5">
    <source>
        <dbReference type="Proteomes" id="UP000571084"/>
    </source>
</evidence>
<dbReference type="AlphaFoldDB" id="A0A840RP98"/>